<dbReference type="SMART" id="SM00320">
    <property type="entry name" value="WD40"/>
    <property type="match status" value="2"/>
</dbReference>
<organism evidence="4 5">
    <name type="scientific">Lithospermum erythrorhizon</name>
    <name type="common">Purple gromwell</name>
    <name type="synonym">Lithospermum officinale var. erythrorhizon</name>
    <dbReference type="NCBI Taxonomy" id="34254"/>
    <lineage>
        <taxon>Eukaryota</taxon>
        <taxon>Viridiplantae</taxon>
        <taxon>Streptophyta</taxon>
        <taxon>Embryophyta</taxon>
        <taxon>Tracheophyta</taxon>
        <taxon>Spermatophyta</taxon>
        <taxon>Magnoliopsida</taxon>
        <taxon>eudicotyledons</taxon>
        <taxon>Gunneridae</taxon>
        <taxon>Pentapetalae</taxon>
        <taxon>asterids</taxon>
        <taxon>lamiids</taxon>
        <taxon>Boraginales</taxon>
        <taxon>Boraginaceae</taxon>
        <taxon>Boraginoideae</taxon>
        <taxon>Lithospermeae</taxon>
        <taxon>Lithospermum</taxon>
    </lineage>
</organism>
<dbReference type="SUPFAM" id="SSF50978">
    <property type="entry name" value="WD40 repeat-like"/>
    <property type="match status" value="1"/>
</dbReference>
<sequence length="119" mass="12951">MPTLFTTQQLTPYNLACNCNLIGGAPRFVGTGSLDGKVGTWDSLSGACMRSHSGHTDAVQPLALSGNGDHLVSCALDQTARVFQVAEFKYKSQMEIFLCFNNVEARGFPFGVRELYLNQ</sequence>
<dbReference type="AlphaFoldDB" id="A0AAV3Q453"/>
<keyword evidence="5" id="KW-1185">Reference proteome</keyword>
<comment type="caution">
    <text evidence="4">The sequence shown here is derived from an EMBL/GenBank/DDBJ whole genome shotgun (WGS) entry which is preliminary data.</text>
</comment>
<proteinExistence type="predicted"/>
<dbReference type="PANTHER" id="PTHR19857">
    <property type="entry name" value="MITOCHONDRIAL DIVISION PROTEIN 1-RELATED"/>
    <property type="match status" value="1"/>
</dbReference>
<dbReference type="Gene3D" id="2.130.10.10">
    <property type="entry name" value="YVTN repeat-like/Quinoprotein amine dehydrogenase"/>
    <property type="match status" value="1"/>
</dbReference>
<keyword evidence="2" id="KW-0677">Repeat</keyword>
<dbReference type="PROSITE" id="PS50082">
    <property type="entry name" value="WD_REPEATS_2"/>
    <property type="match status" value="1"/>
</dbReference>
<dbReference type="InterPro" id="IPR036322">
    <property type="entry name" value="WD40_repeat_dom_sf"/>
</dbReference>
<feature type="repeat" description="WD" evidence="3">
    <location>
        <begin position="52"/>
        <end position="85"/>
    </location>
</feature>
<reference evidence="4 5" key="1">
    <citation type="submission" date="2024-01" db="EMBL/GenBank/DDBJ databases">
        <title>The complete chloroplast genome sequence of Lithospermum erythrorhizon: insights into the phylogenetic relationship among Boraginaceae species and the maternal lineages of purple gromwells.</title>
        <authorList>
            <person name="Okada T."/>
            <person name="Watanabe K."/>
        </authorList>
    </citation>
    <scope>NUCLEOTIDE SEQUENCE [LARGE SCALE GENOMIC DNA]</scope>
</reference>
<dbReference type="InterPro" id="IPR015943">
    <property type="entry name" value="WD40/YVTN_repeat-like_dom_sf"/>
</dbReference>
<dbReference type="Proteomes" id="UP001454036">
    <property type="component" value="Unassembled WGS sequence"/>
</dbReference>
<evidence type="ECO:0000313" key="4">
    <source>
        <dbReference type="EMBL" id="GAA0158484.1"/>
    </source>
</evidence>
<name>A0AAV3Q453_LITER</name>
<dbReference type="EMBL" id="BAABME010003360">
    <property type="protein sequence ID" value="GAA0158484.1"/>
    <property type="molecule type" value="Genomic_DNA"/>
</dbReference>
<evidence type="ECO:0000256" key="1">
    <source>
        <dbReference type="ARBA" id="ARBA00022574"/>
    </source>
</evidence>
<keyword evidence="1 3" id="KW-0853">WD repeat</keyword>
<dbReference type="InterPro" id="IPR001680">
    <property type="entry name" value="WD40_rpt"/>
</dbReference>
<evidence type="ECO:0000256" key="3">
    <source>
        <dbReference type="PROSITE-ProRule" id="PRU00221"/>
    </source>
</evidence>
<accession>A0AAV3Q453</accession>
<dbReference type="InterPro" id="IPR051179">
    <property type="entry name" value="WD_repeat_multifunction"/>
</dbReference>
<evidence type="ECO:0000256" key="2">
    <source>
        <dbReference type="ARBA" id="ARBA00022737"/>
    </source>
</evidence>
<evidence type="ECO:0000313" key="5">
    <source>
        <dbReference type="Proteomes" id="UP001454036"/>
    </source>
</evidence>
<dbReference type="PANTHER" id="PTHR19857:SF8">
    <property type="entry name" value="ANGIO-ASSOCIATED MIGRATORY CELL PROTEIN"/>
    <property type="match status" value="1"/>
</dbReference>
<protein>
    <submittedName>
        <fullName evidence="4">Uncharacterized protein</fullName>
    </submittedName>
</protein>
<dbReference type="Pfam" id="PF00400">
    <property type="entry name" value="WD40"/>
    <property type="match status" value="1"/>
</dbReference>
<gene>
    <name evidence="4" type="ORF">LIER_15494</name>
</gene>